<feature type="transmembrane region" description="Helical" evidence="1">
    <location>
        <begin position="213"/>
        <end position="231"/>
    </location>
</feature>
<feature type="transmembrane region" description="Helical" evidence="1">
    <location>
        <begin position="186"/>
        <end position="206"/>
    </location>
</feature>
<dbReference type="OrthoDB" id="1491081at2"/>
<keyword evidence="1" id="KW-0472">Membrane</keyword>
<feature type="transmembrane region" description="Helical" evidence="1">
    <location>
        <begin position="102"/>
        <end position="125"/>
    </location>
</feature>
<dbReference type="AlphaFoldDB" id="A0A2G0CE54"/>
<dbReference type="Proteomes" id="UP000226437">
    <property type="component" value="Unassembled WGS sequence"/>
</dbReference>
<feature type="transmembrane region" description="Helical" evidence="1">
    <location>
        <begin position="76"/>
        <end position="96"/>
    </location>
</feature>
<accession>A0A2G0CE54</accession>
<name>A0A2G0CE54_9BACT</name>
<proteinExistence type="predicted"/>
<feature type="transmembrane region" description="Helical" evidence="1">
    <location>
        <begin position="137"/>
        <end position="155"/>
    </location>
</feature>
<gene>
    <name evidence="2" type="ORF">CGL56_11175</name>
</gene>
<keyword evidence="1" id="KW-1133">Transmembrane helix</keyword>
<comment type="caution">
    <text evidence="2">The sequence shown here is derived from an EMBL/GenBank/DDBJ whole genome shotgun (WGS) entry which is preliminary data.</text>
</comment>
<organism evidence="2 3">
    <name type="scientific">Neolewinella marina</name>
    <dbReference type="NCBI Taxonomy" id="438751"/>
    <lineage>
        <taxon>Bacteria</taxon>
        <taxon>Pseudomonadati</taxon>
        <taxon>Bacteroidota</taxon>
        <taxon>Saprospiria</taxon>
        <taxon>Saprospirales</taxon>
        <taxon>Lewinellaceae</taxon>
        <taxon>Neolewinella</taxon>
    </lineage>
</organism>
<evidence type="ECO:0000313" key="2">
    <source>
        <dbReference type="EMBL" id="PHK98258.1"/>
    </source>
</evidence>
<sequence length="447" mass="48620">MTTSTLHEPLPVQAGVTDRQHRLLKQLMWLYLLLLLFEGALRKWFLPALQAPLLIVRDPLALLILLQAANRHLRLLNPYTLVIFFTTILSFLMTFLDGHQNLFVALYGMRITVLHFPLIFVMGQIFDRSDVERMGSFLLWVAPFMTVLIALQFYSPQSAWVNRAVGGGEGGGFDGAMGYFRPPGTFSFTNGTTLFFSLTSVFVFYFWQATRKVNFLILVAASVGILVAIPLAISRGYLFQLVITAFFFVVGSLVGGGRAVGRLGIAAVVLPVLLLILSGFDFVQNGITVFADRFTKASLSEGGLEGTLGDRFIGGMISAVGGADELPFWGQGLGKGTIVGATLLTGSSSTFLVAEGEWGRIIGEMGALLGILTVFTRVILAVHCAVRSVFYVFTRRPLPWLLTSVGLIQIITANWSQPTALGFAIITAGLLVASFNDPVEETGTYAA</sequence>
<evidence type="ECO:0000313" key="3">
    <source>
        <dbReference type="Proteomes" id="UP000226437"/>
    </source>
</evidence>
<keyword evidence="1" id="KW-0812">Transmembrane</keyword>
<feature type="transmembrane region" description="Helical" evidence="1">
    <location>
        <begin position="237"/>
        <end position="256"/>
    </location>
</feature>
<feature type="transmembrane region" description="Helical" evidence="1">
    <location>
        <begin position="51"/>
        <end position="69"/>
    </location>
</feature>
<keyword evidence="3" id="KW-1185">Reference proteome</keyword>
<dbReference type="RefSeq" id="WP_099106644.1">
    <property type="nucleotide sequence ID" value="NZ_JAATJF010000004.1"/>
</dbReference>
<feature type="transmembrane region" description="Helical" evidence="1">
    <location>
        <begin position="263"/>
        <end position="283"/>
    </location>
</feature>
<reference evidence="2 3" key="1">
    <citation type="submission" date="2017-10" db="EMBL/GenBank/DDBJ databases">
        <title>The draft genome sequence of Lewinella marina KCTC 32374.</title>
        <authorList>
            <person name="Wang K."/>
        </authorList>
    </citation>
    <scope>NUCLEOTIDE SEQUENCE [LARGE SCALE GENOMIC DNA]</scope>
    <source>
        <strain evidence="2 3">MKG-38</strain>
    </source>
</reference>
<protein>
    <submittedName>
        <fullName evidence="2">Uncharacterized protein</fullName>
    </submittedName>
</protein>
<dbReference type="EMBL" id="PDLO01000004">
    <property type="protein sequence ID" value="PHK98258.1"/>
    <property type="molecule type" value="Genomic_DNA"/>
</dbReference>
<evidence type="ECO:0000256" key="1">
    <source>
        <dbReference type="SAM" id="Phobius"/>
    </source>
</evidence>